<dbReference type="InterPro" id="IPR012861">
    <property type="entry name" value="DUF1634"/>
</dbReference>
<feature type="transmembrane region" description="Helical" evidence="1">
    <location>
        <begin position="67"/>
        <end position="90"/>
    </location>
</feature>
<dbReference type="Proteomes" id="UP000831495">
    <property type="component" value="Chromosome"/>
</dbReference>
<name>A0ABY4P9K1_9LACO</name>
<keyword evidence="1" id="KW-1133">Transmembrane helix</keyword>
<evidence type="ECO:0000313" key="3">
    <source>
        <dbReference type="Proteomes" id="UP000831495"/>
    </source>
</evidence>
<dbReference type="EMBL" id="CP093366">
    <property type="protein sequence ID" value="UQS82224.1"/>
    <property type="molecule type" value="Genomic_DNA"/>
</dbReference>
<keyword evidence="3" id="KW-1185">Reference proteome</keyword>
<sequence>MKKDEMCDIELLIGKILRVGVIVSVVVMVLGIVLMLVQGQGGYAAKTYPTTFAAIFRGVVQLKPYAVMMLGAFLLILTPVLRVVVSIYAFLKEKDYLYVAITTIVLIILAIAMIGGYFAGH</sequence>
<keyword evidence="1" id="KW-0812">Transmembrane</keyword>
<organism evidence="2 3">
    <name type="scientific">Bombilactobacillus folatiphilus</name>
    <dbReference type="NCBI Taxonomy" id="2923362"/>
    <lineage>
        <taxon>Bacteria</taxon>
        <taxon>Bacillati</taxon>
        <taxon>Bacillota</taxon>
        <taxon>Bacilli</taxon>
        <taxon>Lactobacillales</taxon>
        <taxon>Lactobacillaceae</taxon>
        <taxon>Bombilactobacillus</taxon>
    </lineage>
</organism>
<gene>
    <name evidence="2" type="ORF">MOO45_00575</name>
</gene>
<accession>A0ABY4P9K1</accession>
<reference evidence="2" key="1">
    <citation type="journal article" date="2022" name="Int. J. Syst. Evol. Microbiol.">
        <title>Apilactobacillus apisilvae sp. nov., Nicolia spurrieriana gen. nov. sp. nov., Bombilactobacillus folatiphilus sp. nov. and Bombilactobacillus thymidiniphilus sp. nov., four new lactic acid bacterial isolates from stingless bees Tetragonula carbonaria and Austroplebeia australis.</title>
        <authorList>
            <person name="Oliphant S.A."/>
            <person name="Watson-Haigh N.S."/>
            <person name="Sumby K.M."/>
            <person name="Gardner J."/>
            <person name="Groom S."/>
            <person name="Jiranek V."/>
        </authorList>
    </citation>
    <scope>NUCLEOTIDE SEQUENCE</scope>
    <source>
        <strain evidence="2">SG4_D2</strain>
    </source>
</reference>
<protein>
    <submittedName>
        <fullName evidence="2">DUF1634 domain-containing protein</fullName>
    </submittedName>
</protein>
<dbReference type="RefSeq" id="WP_249514494.1">
    <property type="nucleotide sequence ID" value="NZ_CP093366.1"/>
</dbReference>
<feature type="transmembrane region" description="Helical" evidence="1">
    <location>
        <begin position="96"/>
        <end position="119"/>
    </location>
</feature>
<feature type="transmembrane region" description="Helical" evidence="1">
    <location>
        <begin position="12"/>
        <end position="37"/>
    </location>
</feature>
<dbReference type="Pfam" id="PF07843">
    <property type="entry name" value="DUF1634"/>
    <property type="match status" value="1"/>
</dbReference>
<evidence type="ECO:0000313" key="2">
    <source>
        <dbReference type="EMBL" id="UQS82224.1"/>
    </source>
</evidence>
<keyword evidence="1" id="KW-0472">Membrane</keyword>
<proteinExistence type="predicted"/>
<evidence type="ECO:0000256" key="1">
    <source>
        <dbReference type="SAM" id="Phobius"/>
    </source>
</evidence>